<sequence>MSDYVRWRPPELDPEPLASATSLRTSTPTGDFILDRVGALVIVSPCPGHGGQYAPLIGRLTADLALGKAGGPGAVRTARSRQHGAATSLRLQRSSNFATSFRVIHVWSLQGADSPSLCLASKVTNARECPRIEVCAIH</sequence>
<name>A0ABV6W325_9ACTN</name>
<reference evidence="2 3" key="1">
    <citation type="submission" date="2024-09" db="EMBL/GenBank/DDBJ databases">
        <authorList>
            <person name="Lee S.D."/>
        </authorList>
    </citation>
    <scope>NUCLEOTIDE SEQUENCE [LARGE SCALE GENOMIC DNA]</scope>
    <source>
        <strain evidence="2 3">N8-3</strain>
    </source>
</reference>
<evidence type="ECO:0000256" key="1">
    <source>
        <dbReference type="SAM" id="MobiDB-lite"/>
    </source>
</evidence>
<keyword evidence="3" id="KW-1185">Reference proteome</keyword>
<evidence type="ECO:0000313" key="2">
    <source>
        <dbReference type="EMBL" id="MFC1420380.1"/>
    </source>
</evidence>
<protein>
    <submittedName>
        <fullName evidence="2">Uncharacterized protein</fullName>
    </submittedName>
</protein>
<feature type="compositionally biased region" description="Basic and acidic residues" evidence="1">
    <location>
        <begin position="1"/>
        <end position="11"/>
    </location>
</feature>
<dbReference type="EMBL" id="JBHFAB010000025">
    <property type="protein sequence ID" value="MFC1420380.1"/>
    <property type="molecule type" value="Genomic_DNA"/>
</dbReference>
<dbReference type="Proteomes" id="UP001592531">
    <property type="component" value="Unassembled WGS sequence"/>
</dbReference>
<dbReference type="InterPro" id="IPR036188">
    <property type="entry name" value="FAD/NAD-bd_sf"/>
</dbReference>
<accession>A0ABV6W325</accession>
<evidence type="ECO:0000313" key="3">
    <source>
        <dbReference type="Proteomes" id="UP001592531"/>
    </source>
</evidence>
<dbReference type="RefSeq" id="WP_380541503.1">
    <property type="nucleotide sequence ID" value="NZ_JBHFAB010000025.1"/>
</dbReference>
<proteinExistence type="predicted"/>
<gene>
    <name evidence="2" type="ORF">ACEZDE_27590</name>
</gene>
<dbReference type="Gene3D" id="3.50.50.60">
    <property type="entry name" value="FAD/NAD(P)-binding domain"/>
    <property type="match status" value="1"/>
</dbReference>
<feature type="region of interest" description="Disordered" evidence="1">
    <location>
        <begin position="1"/>
        <end position="23"/>
    </location>
</feature>
<dbReference type="Gene3D" id="3.30.9.10">
    <property type="entry name" value="D-Amino Acid Oxidase, subunit A, domain 2"/>
    <property type="match status" value="1"/>
</dbReference>
<comment type="caution">
    <text evidence="2">The sequence shown here is derived from an EMBL/GenBank/DDBJ whole genome shotgun (WGS) entry which is preliminary data.</text>
</comment>
<organism evidence="2 3">
    <name type="scientific">Streptacidiphilus cavernicola</name>
    <dbReference type="NCBI Taxonomy" id="3342716"/>
    <lineage>
        <taxon>Bacteria</taxon>
        <taxon>Bacillati</taxon>
        <taxon>Actinomycetota</taxon>
        <taxon>Actinomycetes</taxon>
        <taxon>Kitasatosporales</taxon>
        <taxon>Streptomycetaceae</taxon>
        <taxon>Streptacidiphilus</taxon>
    </lineage>
</organism>